<dbReference type="Pfam" id="PF07568">
    <property type="entry name" value="HisKA_2"/>
    <property type="match status" value="1"/>
</dbReference>
<dbReference type="SUPFAM" id="SSF55785">
    <property type="entry name" value="PYP-like sensor domain (PAS domain)"/>
    <property type="match status" value="6"/>
</dbReference>
<feature type="domain" description="PAS" evidence="3">
    <location>
        <begin position="904"/>
        <end position="977"/>
    </location>
</feature>
<feature type="domain" description="Histidine kinase" evidence="2">
    <location>
        <begin position="1040"/>
        <end position="1260"/>
    </location>
</feature>
<dbReference type="Pfam" id="PF14417">
    <property type="entry name" value="MEDS"/>
    <property type="match status" value="1"/>
</dbReference>
<dbReference type="InterPro" id="IPR036890">
    <property type="entry name" value="HATPase_C_sf"/>
</dbReference>
<dbReference type="InterPro" id="IPR025847">
    <property type="entry name" value="MEDS_domain"/>
</dbReference>
<dbReference type="SUPFAM" id="SSF55874">
    <property type="entry name" value="ATPase domain of HSP90 chaperone/DNA topoisomerase II/histidine kinase"/>
    <property type="match status" value="1"/>
</dbReference>
<dbReference type="PROSITE" id="PS50109">
    <property type="entry name" value="HIS_KIN"/>
    <property type="match status" value="1"/>
</dbReference>
<reference evidence="5 6" key="1">
    <citation type="journal article" date="2015" name="ISME J.">
        <title>Genomic and phenotypic differentiation among Methanosarcina mazei populations from Columbia River sediment.</title>
        <authorList>
            <person name="Youngblut N.D."/>
            <person name="Wirth J.S."/>
            <person name="Henriksen J.R."/>
            <person name="Smith M."/>
            <person name="Simon H."/>
            <person name="Metcalf W.W."/>
            <person name="Whitaker R.J."/>
        </authorList>
    </citation>
    <scope>NUCLEOTIDE SEQUENCE [LARGE SCALE GENOMIC DNA]</scope>
    <source>
        <strain evidence="5 6">3.F.A.1B.1</strain>
    </source>
</reference>
<feature type="domain" description="PAC" evidence="4">
    <location>
        <begin position="851"/>
        <end position="903"/>
    </location>
</feature>
<protein>
    <submittedName>
        <fullName evidence="5">Histidine kinase</fullName>
    </submittedName>
</protein>
<dbReference type="InterPro" id="IPR000014">
    <property type="entry name" value="PAS"/>
</dbReference>
<dbReference type="Pfam" id="PF08448">
    <property type="entry name" value="PAS_4"/>
    <property type="match status" value="1"/>
</dbReference>
<dbReference type="PATRIC" id="fig|2209.62.peg.1197"/>
<dbReference type="GO" id="GO:0016301">
    <property type="term" value="F:kinase activity"/>
    <property type="evidence" value="ECO:0007669"/>
    <property type="project" value="UniProtKB-KW"/>
</dbReference>
<dbReference type="InterPro" id="IPR000700">
    <property type="entry name" value="PAS-assoc_C"/>
</dbReference>
<dbReference type="InterPro" id="IPR013655">
    <property type="entry name" value="PAS_fold_3"/>
</dbReference>
<dbReference type="RefSeq" id="WP_052735588.1">
    <property type="nucleotide sequence ID" value="NZ_JJPC01000162.1"/>
</dbReference>
<dbReference type="InterPro" id="IPR001610">
    <property type="entry name" value="PAC"/>
</dbReference>
<organism evidence="5 6">
    <name type="scientific">Methanosarcina mazei</name>
    <name type="common">Methanosarcina frisia</name>
    <dbReference type="NCBI Taxonomy" id="2209"/>
    <lineage>
        <taxon>Archaea</taxon>
        <taxon>Methanobacteriati</taxon>
        <taxon>Methanobacteriota</taxon>
        <taxon>Stenosarchaea group</taxon>
        <taxon>Methanomicrobia</taxon>
        <taxon>Methanosarcinales</taxon>
        <taxon>Methanosarcinaceae</taxon>
        <taxon>Methanosarcina</taxon>
    </lineage>
</organism>
<dbReference type="FunFam" id="3.30.450.20:FF:000088">
    <property type="entry name" value="Sensory transduction histidine kinase"/>
    <property type="match status" value="1"/>
</dbReference>
<dbReference type="InterPro" id="IPR035965">
    <property type="entry name" value="PAS-like_dom_sf"/>
</dbReference>
<feature type="domain" description="PAS" evidence="3">
    <location>
        <begin position="370"/>
        <end position="413"/>
    </location>
</feature>
<dbReference type="PROSITE" id="PS50112">
    <property type="entry name" value="PAS"/>
    <property type="match status" value="3"/>
</dbReference>
<keyword evidence="5" id="KW-0808">Transferase</keyword>
<comment type="caution">
    <text evidence="5">The sequence shown here is derived from an EMBL/GenBank/DDBJ whole genome shotgun (WGS) entry which is preliminary data.</text>
</comment>
<dbReference type="SMART" id="SM00086">
    <property type="entry name" value="PAC"/>
    <property type="match status" value="5"/>
</dbReference>
<dbReference type="InterPro" id="IPR013656">
    <property type="entry name" value="PAS_4"/>
</dbReference>
<dbReference type="CDD" id="cd00130">
    <property type="entry name" value="PAS"/>
    <property type="match status" value="4"/>
</dbReference>
<name>A0A0F8EIY3_METMZ</name>
<feature type="domain" description="PAS" evidence="3">
    <location>
        <begin position="801"/>
        <end position="848"/>
    </location>
</feature>
<dbReference type="NCBIfam" id="TIGR00229">
    <property type="entry name" value="sensory_box"/>
    <property type="match status" value="5"/>
</dbReference>
<dbReference type="Gene3D" id="3.30.565.10">
    <property type="entry name" value="Histidine kinase-like ATPase, C-terminal domain"/>
    <property type="match status" value="1"/>
</dbReference>
<gene>
    <name evidence="5" type="ORF">DU30_05665</name>
</gene>
<dbReference type="AlphaFoldDB" id="A0A0F8EIY3"/>
<proteinExistence type="predicted"/>
<dbReference type="EMBL" id="JJPC01000162">
    <property type="protein sequence ID" value="KKG30124.1"/>
    <property type="molecule type" value="Genomic_DNA"/>
</dbReference>
<feature type="domain" description="PAC" evidence="4">
    <location>
        <begin position="698"/>
        <end position="750"/>
    </location>
</feature>
<feature type="coiled-coil region" evidence="1">
    <location>
        <begin position="208"/>
        <end position="243"/>
    </location>
</feature>
<feature type="coiled-coil region" evidence="1">
    <location>
        <begin position="353"/>
        <end position="380"/>
    </location>
</feature>
<dbReference type="PANTHER" id="PTHR43065:SF23">
    <property type="entry name" value="SENSOR HISTIDINE KINASE PDTAS"/>
    <property type="match status" value="1"/>
</dbReference>
<evidence type="ECO:0000259" key="3">
    <source>
        <dbReference type="PROSITE" id="PS50112"/>
    </source>
</evidence>
<dbReference type="InterPro" id="IPR003594">
    <property type="entry name" value="HATPase_dom"/>
</dbReference>
<evidence type="ECO:0000313" key="5">
    <source>
        <dbReference type="EMBL" id="KKG30124.1"/>
    </source>
</evidence>
<keyword evidence="1" id="KW-0175">Coiled coil</keyword>
<dbReference type="Gene3D" id="3.30.450.20">
    <property type="entry name" value="PAS domain"/>
    <property type="match status" value="6"/>
</dbReference>
<dbReference type="SMART" id="SM00387">
    <property type="entry name" value="HATPase_c"/>
    <property type="match status" value="1"/>
</dbReference>
<evidence type="ECO:0000259" key="4">
    <source>
        <dbReference type="PROSITE" id="PS50113"/>
    </source>
</evidence>
<feature type="domain" description="PAC" evidence="4">
    <location>
        <begin position="980"/>
        <end position="1032"/>
    </location>
</feature>
<dbReference type="PROSITE" id="PS50113">
    <property type="entry name" value="PAC"/>
    <property type="match status" value="5"/>
</dbReference>
<evidence type="ECO:0000256" key="1">
    <source>
        <dbReference type="SAM" id="Coils"/>
    </source>
</evidence>
<keyword evidence="5" id="KW-0418">Kinase</keyword>
<dbReference type="PANTHER" id="PTHR43065">
    <property type="entry name" value="SENSOR HISTIDINE KINASE"/>
    <property type="match status" value="1"/>
</dbReference>
<dbReference type="Pfam" id="PF02518">
    <property type="entry name" value="HATPase_c"/>
    <property type="match status" value="1"/>
</dbReference>
<dbReference type="SMART" id="SM00091">
    <property type="entry name" value="PAS"/>
    <property type="match status" value="5"/>
</dbReference>
<dbReference type="InterPro" id="IPR011495">
    <property type="entry name" value="Sig_transdc_His_kin_sub2_dim/P"/>
</dbReference>
<feature type="domain" description="PAC" evidence="4">
    <location>
        <begin position="441"/>
        <end position="492"/>
    </location>
</feature>
<evidence type="ECO:0000259" key="2">
    <source>
        <dbReference type="PROSITE" id="PS50109"/>
    </source>
</evidence>
<sequence>MDEKLRTSGVQVIGDIAWGTHFCQFYRTQEELVNVVCPYLKAGLEGNELCIWALPRDFETKKEAEEPLRRTIPKLDIYLEKGQMEIISYKDRYAEKEIPDSKKALENLIKKADYALLNGYSGLRLVQDTSWLKNDWKNLTGYEEELDIAIENRRITALCTYSSGKFDTDETIYAALSHRFVLVKKEGNWEKVENPRLKKAEERVIQPSGEVETKTEEENENLKKLLEERTVELTEAYKSLKVNEKQFLQIRKMTHIGNWKWDILTGELHWSDEVYRIFGRDPERFKATCDAFLGSVHPDDREYLINSIKKDFDEQIRNIDYRIVLPDGEERTVRTRVEITFDEENQPVRAEGIVQDITELKRIEKALQEREEQYRAFFENSMDAVLFASPDGTIHAANKAACKTFGMTEEEIIRAGRNGIVDQSDPRLKPSLEERDRKGRFKGEINHKRKDGTIFPGEVSTALFKDKNGLMKIVIIIRDITERKKVEEVLRKSEEHYRMLFTNMTEAFFLGEIILDRDGKPYDYRFLEVNPAFEFHAGVKGEKVLGRSHLEVFQKADPTVIEKYGQVASSGKPAHFEFFTHLTNRFLDIYAFSPEKGKFAAIFRDITGRKKIEEKTRQRAEEMETLMEVAPVAIWIGHDPQCNNITGNRMANELYESEVGENVSVNSNPVRRFFKNGHELTVDELPMQKAALKDINVRDEEIDVLLPSGELRTLLGSASPLHDADGNVRGSISASIDITQRKKVETELTETLDNLESLIKGRTAELEKAYSSLKESEKKLAEAQKMAHIGNWDWDLVTNKIYASDEMCRIFGLDPQEFDASYEAFLNYVHPADRDHINAIYRAVLDGKELVGMDYRIVSANGQERVVHGQGEVTFDRENIPVRIRGTVQDITERKRTEKALELSEERYRIIAEQTGQLVYDYNVEEDTAHWAGNIEEITGYTPDKFRNMNLQSLISLIHPEDEKKFLEKYERFRTYGGTYRSEYRFKIENGEYIYVEDQGVGLKDAKGEIKRILGTIKDITERKKAEKSFANIEAARKREIHHRIKNNLQVISSLLDLQAEKFKNKKNTGDADVLAALKESQNRVMSIALIHEKLHESKGTDKLDFSPYLMKLVESLFQTYKIGNKDLSLDMDLEENIFFDMDTAVPLGLIVNELVSNSLKYAFQGRDKGIIKIRLNRGENGKTVSSKHENRKEGYGSTNFILTVSDNGVGISEGFSMEDSDTLGTQLVTALVDQLDGKIDLKKDSGTEFIIRFSIPEKK</sequence>
<dbReference type="Proteomes" id="UP000034298">
    <property type="component" value="Unassembled WGS sequence"/>
</dbReference>
<dbReference type="Pfam" id="PF13426">
    <property type="entry name" value="PAS_9"/>
    <property type="match status" value="2"/>
</dbReference>
<accession>A0A0F8EIY3</accession>
<feature type="domain" description="PAC" evidence="4">
    <location>
        <begin position="317"/>
        <end position="369"/>
    </location>
</feature>
<dbReference type="Pfam" id="PF08447">
    <property type="entry name" value="PAS_3"/>
    <property type="match status" value="3"/>
</dbReference>
<evidence type="ECO:0000313" key="6">
    <source>
        <dbReference type="Proteomes" id="UP000034298"/>
    </source>
</evidence>
<dbReference type="InterPro" id="IPR005467">
    <property type="entry name" value="His_kinase_dom"/>
</dbReference>
<dbReference type="Gene3D" id="2.10.70.100">
    <property type="match status" value="2"/>
</dbReference>